<accession>A0ABP7LPX8</accession>
<proteinExistence type="predicted"/>
<dbReference type="SUPFAM" id="SSF69255">
    <property type="entry name" value="gp5 N-terminal domain-like"/>
    <property type="match status" value="1"/>
</dbReference>
<sequence>MTRRTRYFGKFRGKVFNSVDPLNLGRVQAIVPDVTGSNPTGWAMPCFPVAGMFMAPAVGANVWVEFEKGDLERPIWTGCFYADEAEVPVLDAPLPGGSVITMETAGQNRIAISDLPGANGGVILRSASGATVIVNDTGIYITNGKGASLTLTGPTVTINDGALSVT</sequence>
<evidence type="ECO:0000259" key="1">
    <source>
        <dbReference type="Pfam" id="PF04717"/>
    </source>
</evidence>
<keyword evidence="3" id="KW-1185">Reference proteome</keyword>
<dbReference type="RefSeq" id="WP_344699861.1">
    <property type="nucleotide sequence ID" value="NZ_BAABBM010000001.1"/>
</dbReference>
<dbReference type="InterPro" id="IPR006531">
    <property type="entry name" value="Gp5/Vgr_OB"/>
</dbReference>
<dbReference type="Pfam" id="PF04717">
    <property type="entry name" value="Phage_base_V"/>
    <property type="match status" value="1"/>
</dbReference>
<name>A0ABP7LPX8_9SPHN</name>
<evidence type="ECO:0000313" key="3">
    <source>
        <dbReference type="Proteomes" id="UP001500827"/>
    </source>
</evidence>
<evidence type="ECO:0000313" key="2">
    <source>
        <dbReference type="EMBL" id="GAA3903969.1"/>
    </source>
</evidence>
<dbReference type="Gene3D" id="2.40.50.230">
    <property type="entry name" value="Gp5 N-terminal domain"/>
    <property type="match status" value="1"/>
</dbReference>
<protein>
    <submittedName>
        <fullName evidence="2">Phage baseplate assembly protein V</fullName>
    </submittedName>
</protein>
<dbReference type="InterPro" id="IPR037026">
    <property type="entry name" value="Vgr_OB-fold_dom_sf"/>
</dbReference>
<dbReference type="Proteomes" id="UP001500827">
    <property type="component" value="Unassembled WGS sequence"/>
</dbReference>
<dbReference type="EMBL" id="BAABBM010000001">
    <property type="protein sequence ID" value="GAA3903969.1"/>
    <property type="molecule type" value="Genomic_DNA"/>
</dbReference>
<organism evidence="2 3">
    <name type="scientific">Sphingomonas limnosediminicola</name>
    <dbReference type="NCBI Taxonomy" id="940133"/>
    <lineage>
        <taxon>Bacteria</taxon>
        <taxon>Pseudomonadati</taxon>
        <taxon>Pseudomonadota</taxon>
        <taxon>Alphaproteobacteria</taxon>
        <taxon>Sphingomonadales</taxon>
        <taxon>Sphingomonadaceae</taxon>
        <taxon>Sphingomonas</taxon>
    </lineage>
</organism>
<comment type="caution">
    <text evidence="2">The sequence shown here is derived from an EMBL/GenBank/DDBJ whole genome shotgun (WGS) entry which is preliminary data.</text>
</comment>
<reference evidence="3" key="1">
    <citation type="journal article" date="2019" name="Int. J. Syst. Evol. Microbiol.">
        <title>The Global Catalogue of Microorganisms (GCM) 10K type strain sequencing project: providing services to taxonomists for standard genome sequencing and annotation.</title>
        <authorList>
            <consortium name="The Broad Institute Genomics Platform"/>
            <consortium name="The Broad Institute Genome Sequencing Center for Infectious Disease"/>
            <person name="Wu L."/>
            <person name="Ma J."/>
        </authorList>
    </citation>
    <scope>NUCLEOTIDE SEQUENCE [LARGE SCALE GENOMIC DNA]</scope>
    <source>
        <strain evidence="3">JCM 17543</strain>
    </source>
</reference>
<gene>
    <name evidence="2" type="ORF">GCM10022276_23260</name>
</gene>
<feature type="domain" description="Gp5/Type VI secretion system Vgr protein OB-fold" evidence="1">
    <location>
        <begin position="12"/>
        <end position="81"/>
    </location>
</feature>